<evidence type="ECO:0000259" key="1">
    <source>
        <dbReference type="PROSITE" id="PS51186"/>
    </source>
</evidence>
<reference evidence="2" key="2">
    <citation type="submission" date="2021-04" db="EMBL/GenBank/DDBJ databases">
        <authorList>
            <person name="Gilroy R."/>
        </authorList>
    </citation>
    <scope>NUCLEOTIDE SEQUENCE</scope>
    <source>
        <strain evidence="2">ChiGjej4B4-7305</strain>
    </source>
</reference>
<name>A0A9D2J2W3_9MICO</name>
<dbReference type="CDD" id="cd04301">
    <property type="entry name" value="NAT_SF"/>
    <property type="match status" value="1"/>
</dbReference>
<feature type="domain" description="N-acetyltransferase" evidence="1">
    <location>
        <begin position="3"/>
        <end position="169"/>
    </location>
</feature>
<comment type="caution">
    <text evidence="2">The sequence shown here is derived from an EMBL/GenBank/DDBJ whole genome shotgun (WGS) entry which is preliminary data.</text>
</comment>
<dbReference type="Proteomes" id="UP000824037">
    <property type="component" value="Unassembled WGS sequence"/>
</dbReference>
<proteinExistence type="predicted"/>
<sequence>MTISYRPWQEGDEVAVYAALGDPDTPQSALDRPLLGPAATDPWRRCLVAVEDGAVLGAGAVSEARLHPTRLWLYVEVAADHRRRGVGTELVRRLRQEGSPSGVTALRSRYTGDATAAAGFAASLAMTPIQQSMIVRIRAGALPEPVFGPAGPVLEDLATGSVELTKLVAAYYDAVHASWDPAEMTLGRAQDLLLAPQTGAHGAVVLRDRAGELGGKVLAFAVSYPPPAAEDAAPAGDTELLVGYDTTLANSRARAAVRQLLAMTAARYPVQIEVDEVMTPVAGVVDALVREEQAEVVTETTLVATEGS</sequence>
<dbReference type="Gene3D" id="3.40.630.30">
    <property type="match status" value="1"/>
</dbReference>
<evidence type="ECO:0000313" key="2">
    <source>
        <dbReference type="EMBL" id="HIZ34641.1"/>
    </source>
</evidence>
<evidence type="ECO:0000313" key="3">
    <source>
        <dbReference type="Proteomes" id="UP000824037"/>
    </source>
</evidence>
<dbReference type="Pfam" id="PF00583">
    <property type="entry name" value="Acetyltransf_1"/>
    <property type="match status" value="1"/>
</dbReference>
<reference evidence="2" key="1">
    <citation type="journal article" date="2021" name="PeerJ">
        <title>Extensive microbial diversity within the chicken gut microbiome revealed by metagenomics and culture.</title>
        <authorList>
            <person name="Gilroy R."/>
            <person name="Ravi A."/>
            <person name="Getino M."/>
            <person name="Pursley I."/>
            <person name="Horton D.L."/>
            <person name="Alikhan N.F."/>
            <person name="Baker D."/>
            <person name="Gharbi K."/>
            <person name="Hall N."/>
            <person name="Watson M."/>
            <person name="Adriaenssens E.M."/>
            <person name="Foster-Nyarko E."/>
            <person name="Jarju S."/>
            <person name="Secka A."/>
            <person name="Antonio M."/>
            <person name="Oren A."/>
            <person name="Chaudhuri R.R."/>
            <person name="La Ragione R."/>
            <person name="Hildebrand F."/>
            <person name="Pallen M.J."/>
        </authorList>
    </citation>
    <scope>NUCLEOTIDE SEQUENCE</scope>
    <source>
        <strain evidence="2">ChiGjej4B4-7305</strain>
    </source>
</reference>
<accession>A0A9D2J2W3</accession>
<dbReference type="AlphaFoldDB" id="A0A9D2J2W3"/>
<dbReference type="GO" id="GO:0016747">
    <property type="term" value="F:acyltransferase activity, transferring groups other than amino-acyl groups"/>
    <property type="evidence" value="ECO:0007669"/>
    <property type="project" value="InterPro"/>
</dbReference>
<gene>
    <name evidence="2" type="ORF">H9815_02595</name>
</gene>
<dbReference type="InterPro" id="IPR000182">
    <property type="entry name" value="GNAT_dom"/>
</dbReference>
<dbReference type="SUPFAM" id="SSF55729">
    <property type="entry name" value="Acyl-CoA N-acyltransferases (Nat)"/>
    <property type="match status" value="1"/>
</dbReference>
<dbReference type="EMBL" id="DXBY01000049">
    <property type="protein sequence ID" value="HIZ34641.1"/>
    <property type="molecule type" value="Genomic_DNA"/>
</dbReference>
<dbReference type="PROSITE" id="PS51186">
    <property type="entry name" value="GNAT"/>
    <property type="match status" value="1"/>
</dbReference>
<protein>
    <submittedName>
        <fullName evidence="2">GNAT family N-acetyltransferase</fullName>
    </submittedName>
</protein>
<dbReference type="InterPro" id="IPR016181">
    <property type="entry name" value="Acyl_CoA_acyltransferase"/>
</dbReference>
<organism evidence="2 3">
    <name type="scientific">Candidatus Ruania gallistercoris</name>
    <dbReference type="NCBI Taxonomy" id="2838746"/>
    <lineage>
        <taxon>Bacteria</taxon>
        <taxon>Bacillati</taxon>
        <taxon>Actinomycetota</taxon>
        <taxon>Actinomycetes</taxon>
        <taxon>Micrococcales</taxon>
        <taxon>Ruaniaceae</taxon>
        <taxon>Ruania</taxon>
    </lineage>
</organism>